<evidence type="ECO:0000256" key="3">
    <source>
        <dbReference type="ARBA" id="ARBA00022553"/>
    </source>
</evidence>
<dbReference type="Gene3D" id="3.30.300.30">
    <property type="match status" value="1"/>
</dbReference>
<comment type="similarity">
    <text evidence="1">Belongs to the ATP-dependent AMP-binding enzyme family.</text>
</comment>
<accession>A0ABW4UT10</accession>
<evidence type="ECO:0000259" key="5">
    <source>
        <dbReference type="PROSITE" id="PS50075"/>
    </source>
</evidence>
<dbReference type="InterPro" id="IPR045851">
    <property type="entry name" value="AMP-bd_C_sf"/>
</dbReference>
<keyword evidence="3" id="KW-0597">Phosphoprotein</keyword>
<dbReference type="Pfam" id="PF13193">
    <property type="entry name" value="AMP-binding_C"/>
    <property type="match status" value="1"/>
</dbReference>
<dbReference type="RefSeq" id="WP_204823324.1">
    <property type="nucleotide sequence ID" value="NZ_JBHUGF010000010.1"/>
</dbReference>
<dbReference type="Gene3D" id="1.10.1200.10">
    <property type="entry name" value="ACP-like"/>
    <property type="match status" value="1"/>
</dbReference>
<dbReference type="CDD" id="cd05930">
    <property type="entry name" value="A_NRPS"/>
    <property type="match status" value="1"/>
</dbReference>
<dbReference type="Gene3D" id="2.30.38.10">
    <property type="entry name" value="Luciferase, Domain 3"/>
    <property type="match status" value="1"/>
</dbReference>
<dbReference type="InterPro" id="IPR010071">
    <property type="entry name" value="AA_adenyl_dom"/>
</dbReference>
<comment type="caution">
    <text evidence="6">The sequence shown here is derived from an EMBL/GenBank/DDBJ whole genome shotgun (WGS) entry which is preliminary data.</text>
</comment>
<reference evidence="7" key="1">
    <citation type="journal article" date="2019" name="Int. J. Syst. Evol. Microbiol.">
        <title>The Global Catalogue of Microorganisms (GCM) 10K type strain sequencing project: providing services to taxonomists for standard genome sequencing and annotation.</title>
        <authorList>
            <consortium name="The Broad Institute Genomics Platform"/>
            <consortium name="The Broad Institute Genome Sequencing Center for Infectious Disease"/>
            <person name="Wu L."/>
            <person name="Ma J."/>
        </authorList>
    </citation>
    <scope>NUCLEOTIDE SEQUENCE [LARGE SCALE GENOMIC DNA]</scope>
    <source>
        <strain evidence="7">CGMCC 1.15067</strain>
    </source>
</reference>
<dbReference type="InterPro" id="IPR020845">
    <property type="entry name" value="AMP-binding_CS"/>
</dbReference>
<dbReference type="InterPro" id="IPR020459">
    <property type="entry name" value="AMP-binding"/>
</dbReference>
<dbReference type="PRINTS" id="PR00154">
    <property type="entry name" value="AMPBINDING"/>
</dbReference>
<organism evidence="6 7">
    <name type="scientific">Paenibacillus nicotianae</name>
    <dbReference type="NCBI Taxonomy" id="1526551"/>
    <lineage>
        <taxon>Bacteria</taxon>
        <taxon>Bacillati</taxon>
        <taxon>Bacillota</taxon>
        <taxon>Bacilli</taxon>
        <taxon>Bacillales</taxon>
        <taxon>Paenibacillaceae</taxon>
        <taxon>Paenibacillus</taxon>
    </lineage>
</organism>
<evidence type="ECO:0000256" key="4">
    <source>
        <dbReference type="ARBA" id="ARBA00023194"/>
    </source>
</evidence>
<keyword evidence="4" id="KW-0045">Antibiotic biosynthesis</keyword>
<dbReference type="Pfam" id="PF00501">
    <property type="entry name" value="AMP-binding"/>
    <property type="match status" value="1"/>
</dbReference>
<dbReference type="SUPFAM" id="SSF56801">
    <property type="entry name" value="Acetyl-CoA synthetase-like"/>
    <property type="match status" value="1"/>
</dbReference>
<dbReference type="InterPro" id="IPR000873">
    <property type="entry name" value="AMP-dep_synth/lig_dom"/>
</dbReference>
<proteinExistence type="inferred from homology"/>
<dbReference type="Pfam" id="PF00550">
    <property type="entry name" value="PP-binding"/>
    <property type="match status" value="1"/>
</dbReference>
<evidence type="ECO:0000256" key="1">
    <source>
        <dbReference type="ARBA" id="ARBA00006432"/>
    </source>
</evidence>
<dbReference type="PANTHER" id="PTHR44845">
    <property type="entry name" value="CARRIER DOMAIN-CONTAINING PROTEIN"/>
    <property type="match status" value="1"/>
</dbReference>
<dbReference type="Gene3D" id="3.40.50.980">
    <property type="match status" value="2"/>
</dbReference>
<keyword evidence="2" id="KW-0596">Phosphopantetheine</keyword>
<sequence length="596" mass="68152">MNFISKQVTLNSLFESTAKRIPHSIAIQCKDQSITYHELFIKVDHIAQIMRKENVVPKDVVAIMMTRSIDMIVGILAILKIGATYLPIDPEYPDERIKMMLEDSGTILILTNITLIDKINFVKIGYIDKWYQTVVEQHTPLLTEIMPNDIAYLIYTSGSTGKPKGVMIEHQSIVNLIEGITQSIQFSESKKILALTTVSFDIFLIEALLPLTTGTIIIIAGEDVQKNPKLIADILSKEHIDMLQMTPSMMQLLINYNPDLESLRNLKELMIGGEFFPDSLFAKIKNTINAKIYNMYGPTETTVWSTISDLTGKEKVDIGKPIQNTQLFVIDENNILVQEEEEGELYIGGIGLARGYLNRSDLTQERFIHYPSISDTRLYKTGDQVKRLPNGNIQYLGRIDNQVKIRGHRIEIEEIEQILLNFKSIDQVAVCSWKDKNNQSYLCAYYTSNQDLLSSSFRDFLDPLLPYYMHPLHFIRIDKIPQTLNGKIDRKNLPDPEQLLDNVPAKLTDHKSNVDLQVIEIIQNNLNIPFPIENITGDHTLADLGLDSITFIKIIISIEVEFEFEFEDQYLNINQFPKLYTLIAYIEDRKSIQSNL</sequence>
<dbReference type="InterPro" id="IPR025110">
    <property type="entry name" value="AMP-bd_C"/>
</dbReference>
<dbReference type="PROSITE" id="PS00455">
    <property type="entry name" value="AMP_BINDING"/>
    <property type="match status" value="1"/>
</dbReference>
<evidence type="ECO:0000313" key="7">
    <source>
        <dbReference type="Proteomes" id="UP001597403"/>
    </source>
</evidence>
<dbReference type="PROSITE" id="PS50075">
    <property type="entry name" value="CARRIER"/>
    <property type="match status" value="1"/>
</dbReference>
<dbReference type="NCBIfam" id="TIGR01733">
    <property type="entry name" value="AA-adenyl-dom"/>
    <property type="match status" value="1"/>
</dbReference>
<dbReference type="InterPro" id="IPR036736">
    <property type="entry name" value="ACP-like_sf"/>
</dbReference>
<dbReference type="InterPro" id="IPR009081">
    <property type="entry name" value="PP-bd_ACP"/>
</dbReference>
<dbReference type="Proteomes" id="UP001597403">
    <property type="component" value="Unassembled WGS sequence"/>
</dbReference>
<dbReference type="PANTHER" id="PTHR44845:SF7">
    <property type="entry name" value="PLIPASTATIN SYNTHASE SUBUNIT D"/>
    <property type="match status" value="1"/>
</dbReference>
<evidence type="ECO:0000256" key="2">
    <source>
        <dbReference type="ARBA" id="ARBA00022450"/>
    </source>
</evidence>
<protein>
    <submittedName>
        <fullName evidence="6">Amino acid adenylation domain-containing protein</fullName>
    </submittedName>
</protein>
<gene>
    <name evidence="6" type="ORF">ACFSGI_06320</name>
</gene>
<dbReference type="EMBL" id="JBHUGF010000010">
    <property type="protein sequence ID" value="MFD1989561.1"/>
    <property type="molecule type" value="Genomic_DNA"/>
</dbReference>
<dbReference type="SUPFAM" id="SSF47336">
    <property type="entry name" value="ACP-like"/>
    <property type="match status" value="1"/>
</dbReference>
<keyword evidence="7" id="KW-1185">Reference proteome</keyword>
<feature type="domain" description="Carrier" evidence="5">
    <location>
        <begin position="509"/>
        <end position="590"/>
    </location>
</feature>
<name>A0ABW4UT10_9BACL</name>
<evidence type="ECO:0000313" key="6">
    <source>
        <dbReference type="EMBL" id="MFD1989561.1"/>
    </source>
</evidence>